<feature type="coiled-coil region" evidence="1">
    <location>
        <begin position="141"/>
        <end position="223"/>
    </location>
</feature>
<dbReference type="EMBL" id="JBEDNZ010000017">
    <property type="protein sequence ID" value="KAL0822068.1"/>
    <property type="molecule type" value="Genomic_DNA"/>
</dbReference>
<dbReference type="InterPro" id="IPR011011">
    <property type="entry name" value="Znf_FYVE_PHD"/>
</dbReference>
<dbReference type="InterPro" id="IPR013083">
    <property type="entry name" value="Znf_RING/FYVE/PHD"/>
</dbReference>
<reference evidence="3 4" key="1">
    <citation type="submission" date="2024-06" db="EMBL/GenBank/DDBJ databases">
        <title>A chromosome-level genome assembly of beet webworm, Loxostege sticticalis.</title>
        <authorList>
            <person name="Zhang Y."/>
        </authorList>
    </citation>
    <scope>NUCLEOTIDE SEQUENCE [LARGE SCALE GENOMIC DNA]</scope>
    <source>
        <strain evidence="3">AQ028</strain>
        <tissue evidence="3">Male pupae</tissue>
    </source>
</reference>
<gene>
    <name evidence="3" type="ORF">ABMA28_005433</name>
</gene>
<feature type="compositionally biased region" description="Basic and acidic residues" evidence="2">
    <location>
        <begin position="380"/>
        <end position="392"/>
    </location>
</feature>
<sequence length="411" mass="48132">MTSKCAGCLQNLPRREFLTCSLCKSSYDLDCANVPIVRFNNTMSAEHKRNWKCQACYCKMPKTGNTNTPVRIQNGPQPQKSPNAGANVTMRRKPTTSSYDTTMVYDDDESILGNTCIENNSENNSCQIDSLLLTQIEELLEKKLENNKKTLLSELKTMLIQEISASVTNEIALNINTMSTEQHTMKTEINQLNTQIKSLQIETNRLQIQINELQQKMTLKTNEQTEWLYNFENNRKFVLYGLNENYWETENELHNRVTYIFQDLLNINLEDNIESIHRLGKKGNRRPLVIELMSKKMVHYILENRLYFRNTGLAISEHLDETSRQLRKKLRNLMHEARKNGHHAILRNNKLLINGKEYNHTNNDETRSEVNDASKISNTESEKINQREYDRRPKNKNKGNYNFREHRNIYF</sequence>
<dbReference type="Proteomes" id="UP001549921">
    <property type="component" value="Unassembled WGS sequence"/>
</dbReference>
<name>A0ABD0SSQ5_LOXSC</name>
<dbReference type="AlphaFoldDB" id="A0ABD0SSQ5"/>
<accession>A0ABD0SSQ5</accession>
<feature type="region of interest" description="Disordered" evidence="2">
    <location>
        <begin position="358"/>
        <end position="411"/>
    </location>
</feature>
<protein>
    <recommendedName>
        <fullName evidence="5">Zinc finger PHD-type domain-containing protein</fullName>
    </recommendedName>
</protein>
<keyword evidence="1" id="KW-0175">Coiled coil</keyword>
<evidence type="ECO:0000256" key="2">
    <source>
        <dbReference type="SAM" id="MobiDB-lite"/>
    </source>
</evidence>
<comment type="caution">
    <text evidence="3">The sequence shown here is derived from an EMBL/GenBank/DDBJ whole genome shotgun (WGS) entry which is preliminary data.</text>
</comment>
<feature type="compositionally biased region" description="Polar residues" evidence="2">
    <location>
        <begin position="68"/>
        <end position="86"/>
    </location>
</feature>
<feature type="region of interest" description="Disordered" evidence="2">
    <location>
        <begin position="68"/>
        <end position="91"/>
    </location>
</feature>
<evidence type="ECO:0000313" key="4">
    <source>
        <dbReference type="Proteomes" id="UP001549921"/>
    </source>
</evidence>
<feature type="compositionally biased region" description="Basic and acidic residues" evidence="2">
    <location>
        <begin position="358"/>
        <end position="372"/>
    </location>
</feature>
<dbReference type="SUPFAM" id="SSF57903">
    <property type="entry name" value="FYVE/PHD zinc finger"/>
    <property type="match status" value="1"/>
</dbReference>
<evidence type="ECO:0000256" key="1">
    <source>
        <dbReference type="SAM" id="Coils"/>
    </source>
</evidence>
<evidence type="ECO:0000313" key="3">
    <source>
        <dbReference type="EMBL" id="KAL0822068.1"/>
    </source>
</evidence>
<proteinExistence type="predicted"/>
<evidence type="ECO:0008006" key="5">
    <source>
        <dbReference type="Google" id="ProtNLM"/>
    </source>
</evidence>
<dbReference type="Gene3D" id="3.30.40.10">
    <property type="entry name" value="Zinc/RING finger domain, C3HC4 (zinc finger)"/>
    <property type="match status" value="1"/>
</dbReference>
<organism evidence="3 4">
    <name type="scientific">Loxostege sticticalis</name>
    <name type="common">Beet webworm moth</name>
    <dbReference type="NCBI Taxonomy" id="481309"/>
    <lineage>
        <taxon>Eukaryota</taxon>
        <taxon>Metazoa</taxon>
        <taxon>Ecdysozoa</taxon>
        <taxon>Arthropoda</taxon>
        <taxon>Hexapoda</taxon>
        <taxon>Insecta</taxon>
        <taxon>Pterygota</taxon>
        <taxon>Neoptera</taxon>
        <taxon>Endopterygota</taxon>
        <taxon>Lepidoptera</taxon>
        <taxon>Glossata</taxon>
        <taxon>Ditrysia</taxon>
        <taxon>Pyraloidea</taxon>
        <taxon>Crambidae</taxon>
        <taxon>Pyraustinae</taxon>
        <taxon>Loxostege</taxon>
    </lineage>
</organism>